<accession>A0A388SBC3</accession>
<dbReference type="GO" id="GO:0030313">
    <property type="term" value="C:cell envelope"/>
    <property type="evidence" value="ECO:0007669"/>
    <property type="project" value="UniProtKB-SubCell"/>
</dbReference>
<dbReference type="PROSITE" id="PS01039">
    <property type="entry name" value="SBP_BACTERIAL_3"/>
    <property type="match status" value="1"/>
</dbReference>
<dbReference type="PROSITE" id="PS51257">
    <property type="entry name" value="PROKAR_LIPOPROTEIN"/>
    <property type="match status" value="1"/>
</dbReference>
<dbReference type="CDD" id="cd13624">
    <property type="entry name" value="PBP2_Arg_Lys_His"/>
    <property type="match status" value="1"/>
</dbReference>
<comment type="caution">
    <text evidence="8">The sequence shown here is derived from an EMBL/GenBank/DDBJ whole genome shotgun (WGS) entry which is preliminary data.</text>
</comment>
<evidence type="ECO:0000256" key="5">
    <source>
        <dbReference type="SAM" id="SignalP"/>
    </source>
</evidence>
<dbReference type="SMART" id="SM00062">
    <property type="entry name" value="PBPb"/>
    <property type="match status" value="1"/>
</dbReference>
<dbReference type="EMBL" id="BGZJ01000001">
    <property type="protein sequence ID" value="GBO93608.1"/>
    <property type="molecule type" value="Genomic_DNA"/>
</dbReference>
<dbReference type="InterPro" id="IPR018313">
    <property type="entry name" value="SBP_3_CS"/>
</dbReference>
<dbReference type="PANTHER" id="PTHR35936">
    <property type="entry name" value="MEMBRANE-BOUND LYTIC MUREIN TRANSGLYCOSYLASE F"/>
    <property type="match status" value="1"/>
</dbReference>
<dbReference type="InterPro" id="IPR001320">
    <property type="entry name" value="Iontro_rcpt_C"/>
</dbReference>
<protein>
    <submittedName>
        <fullName evidence="8">Basic amino acid ABC transporter substrate-binding protein</fullName>
    </submittedName>
</protein>
<feature type="chain" id="PRO_5030071233" evidence="5">
    <location>
        <begin position="22"/>
        <end position="247"/>
    </location>
</feature>
<accession>A0A401LJ90</accession>
<dbReference type="Pfam" id="PF00497">
    <property type="entry name" value="SBP_bac_3"/>
    <property type="match status" value="1"/>
</dbReference>
<dbReference type="InterPro" id="IPR001638">
    <property type="entry name" value="Solute-binding_3/MltF_N"/>
</dbReference>
<dbReference type="AlphaFoldDB" id="A0A388SBC3"/>
<dbReference type="SUPFAM" id="SSF53850">
    <property type="entry name" value="Periplasmic binding protein-like II"/>
    <property type="match status" value="1"/>
</dbReference>
<proteinExistence type="inferred from homology"/>
<evidence type="ECO:0000259" key="7">
    <source>
        <dbReference type="SMART" id="SM00079"/>
    </source>
</evidence>
<feature type="domain" description="Solute-binding protein family 3/N-terminal" evidence="6">
    <location>
        <begin position="24"/>
        <end position="246"/>
    </location>
</feature>
<dbReference type="RefSeq" id="WP_116269958.1">
    <property type="nucleotide sequence ID" value="NZ_BGZJ01000001.1"/>
</dbReference>
<reference evidence="8 9" key="1">
    <citation type="journal article" date="2018" name="Int. J. Syst. Evol. Microbiol.">
        <title>Mesosutterella multiformis gen. nov., sp. nov., a member of the family Sutterellaceae and Sutterella megalosphaeroides sp. nov., isolated from human faeces.</title>
        <authorList>
            <person name="Sakamoto M."/>
            <person name="Ikeyama N."/>
            <person name="Kunihiro T."/>
            <person name="Iino T."/>
            <person name="Yuki M."/>
            <person name="Ohkuma M."/>
        </authorList>
    </citation>
    <scope>NUCLEOTIDE SEQUENCE [LARGE SCALE GENOMIC DNA]</scope>
    <source>
        <strain evidence="8 9">4NBBH2</strain>
    </source>
</reference>
<dbReference type="Proteomes" id="UP000266091">
    <property type="component" value="Unassembled WGS sequence"/>
</dbReference>
<dbReference type="GO" id="GO:0016020">
    <property type="term" value="C:membrane"/>
    <property type="evidence" value="ECO:0007669"/>
    <property type="project" value="InterPro"/>
</dbReference>
<evidence type="ECO:0000256" key="2">
    <source>
        <dbReference type="ARBA" id="ARBA00010333"/>
    </source>
</evidence>
<comment type="similarity">
    <text evidence="2 4">Belongs to the bacterial solute-binding protein 3 family.</text>
</comment>
<evidence type="ECO:0000256" key="4">
    <source>
        <dbReference type="RuleBase" id="RU003744"/>
    </source>
</evidence>
<dbReference type="SMART" id="SM00079">
    <property type="entry name" value="PBPe"/>
    <property type="match status" value="1"/>
</dbReference>
<keyword evidence="3 5" id="KW-0732">Signal</keyword>
<evidence type="ECO:0000313" key="9">
    <source>
        <dbReference type="Proteomes" id="UP000266091"/>
    </source>
</evidence>
<dbReference type="Gene3D" id="3.40.190.10">
    <property type="entry name" value="Periplasmic binding protein-like II"/>
    <property type="match status" value="2"/>
</dbReference>
<dbReference type="PANTHER" id="PTHR35936:SF38">
    <property type="entry name" value="GLUTAMINE-BINDING PERIPLASMIC PROTEIN"/>
    <property type="match status" value="1"/>
</dbReference>
<name>A0A388SBC3_9BURK</name>
<feature type="domain" description="Ionotropic glutamate receptor C-terminal" evidence="7">
    <location>
        <begin position="24"/>
        <end position="245"/>
    </location>
</feature>
<organism evidence="8 9">
    <name type="scientific">Mesosutterella multiformis</name>
    <dbReference type="NCBI Taxonomy" id="2259133"/>
    <lineage>
        <taxon>Bacteria</taxon>
        <taxon>Pseudomonadati</taxon>
        <taxon>Pseudomonadota</taxon>
        <taxon>Betaproteobacteria</taxon>
        <taxon>Burkholderiales</taxon>
        <taxon>Sutterellaceae</taxon>
        <taxon>Mesosutterella</taxon>
    </lineage>
</organism>
<feature type="signal peptide" evidence="5">
    <location>
        <begin position="1"/>
        <end position="21"/>
    </location>
</feature>
<evidence type="ECO:0000256" key="3">
    <source>
        <dbReference type="ARBA" id="ARBA00022729"/>
    </source>
</evidence>
<sequence>MFKNLVMAAAVTMACAGSALAAPVLTVGTEPTFQPFEFVDARTKDFVGYDMDMIRAAAKHMGYQVKFVNMGFDGLIPALMTNNIDAAAAGMTITAERKKKVDFTRPVYQSTQVILVNKSDAGSVKSEKDLKGKNLCAQIGTVGAEFGRKIPGAKVKAFNTLPDTILELNNRGCTAVIADKPVVEYFLKQRGGRNMVEVQTGYPKEEMAFAVRKGNKKLLDAFNKALAAMDKSGETAKIHQKWFSTAK</sequence>
<evidence type="ECO:0000259" key="6">
    <source>
        <dbReference type="SMART" id="SM00062"/>
    </source>
</evidence>
<evidence type="ECO:0000313" key="8">
    <source>
        <dbReference type="EMBL" id="GBO93608.1"/>
    </source>
</evidence>
<comment type="subcellular location">
    <subcellularLocation>
        <location evidence="1">Cell envelope</location>
    </subcellularLocation>
</comment>
<dbReference type="OrthoDB" id="368476at2"/>
<keyword evidence="9" id="KW-1185">Reference proteome</keyword>
<gene>
    <name evidence="8" type="ORF">MESMUL_09620</name>
</gene>
<evidence type="ECO:0000256" key="1">
    <source>
        <dbReference type="ARBA" id="ARBA00004196"/>
    </source>
</evidence>
<dbReference type="GO" id="GO:0015276">
    <property type="term" value="F:ligand-gated monoatomic ion channel activity"/>
    <property type="evidence" value="ECO:0007669"/>
    <property type="project" value="InterPro"/>
</dbReference>